<protein>
    <submittedName>
        <fullName evidence="13">Monovalent cation:proton antiporter-2 (CPA2) family protein</fullName>
    </submittedName>
</protein>
<feature type="transmembrane region" description="Helical" evidence="11">
    <location>
        <begin position="329"/>
        <end position="349"/>
    </location>
</feature>
<evidence type="ECO:0000256" key="8">
    <source>
        <dbReference type="ARBA" id="ARBA00022989"/>
    </source>
</evidence>
<keyword evidence="3" id="KW-0813">Transport</keyword>
<evidence type="ECO:0000313" key="14">
    <source>
        <dbReference type="Proteomes" id="UP001148203"/>
    </source>
</evidence>
<evidence type="ECO:0000256" key="10">
    <source>
        <dbReference type="ARBA" id="ARBA00023136"/>
    </source>
</evidence>
<dbReference type="Proteomes" id="UP001148203">
    <property type="component" value="Unassembled WGS sequence"/>
</dbReference>
<evidence type="ECO:0000313" key="13">
    <source>
        <dbReference type="EMBL" id="MDD0991226.1"/>
    </source>
</evidence>
<reference evidence="13 14" key="1">
    <citation type="submission" date="2022-05" db="EMBL/GenBank/DDBJ databases">
        <title>Novel Pseudomonas spp. Isolated from a Rainbow Trout Aquaculture Facility.</title>
        <authorList>
            <person name="Testerman T."/>
            <person name="Graf J."/>
        </authorList>
    </citation>
    <scope>NUCLEOTIDE SEQUENCE [LARGE SCALE GENOMIC DNA]</scope>
    <source>
        <strain evidence="13 14">ID681</strain>
    </source>
</reference>
<keyword evidence="9" id="KW-0406">Ion transport</keyword>
<feature type="transmembrane region" description="Helical" evidence="11">
    <location>
        <begin position="185"/>
        <end position="206"/>
    </location>
</feature>
<keyword evidence="7" id="KW-0630">Potassium</keyword>
<dbReference type="NCBIfam" id="TIGR00932">
    <property type="entry name" value="2a37"/>
    <property type="match status" value="1"/>
</dbReference>
<evidence type="ECO:0000256" key="9">
    <source>
        <dbReference type="ARBA" id="ARBA00023065"/>
    </source>
</evidence>
<dbReference type="PANTHER" id="PTHR46157">
    <property type="entry name" value="K(+) EFFLUX ANTIPORTER 3, CHLOROPLASTIC"/>
    <property type="match status" value="1"/>
</dbReference>
<dbReference type="Gene3D" id="1.20.1530.20">
    <property type="match status" value="1"/>
</dbReference>
<feature type="transmembrane region" description="Helical" evidence="11">
    <location>
        <begin position="117"/>
        <end position="138"/>
    </location>
</feature>
<dbReference type="InterPro" id="IPR038770">
    <property type="entry name" value="Na+/solute_symporter_sf"/>
</dbReference>
<keyword evidence="6 11" id="KW-0812">Transmembrane</keyword>
<comment type="subcellular location">
    <subcellularLocation>
        <location evidence="1">Membrane</location>
        <topology evidence="1">Multi-pass membrane protein</topology>
    </subcellularLocation>
</comment>
<keyword evidence="14" id="KW-1185">Reference proteome</keyword>
<sequence length="600" mass="64456">MPHEGSLLQSAVIFLLAAVITVPLAKRLKLGAVLGYLLAGVVIGPQALGLIGNPQSVAHFSELGVVLLLFIIGLELSPKRLWLMRKAVFGVGLAQVVVTGAVIGGIALLFFDQSLPAAVVLGLGLALSSTALGLQSLAENKQLTSPHGRLAFAILLFQDIAAIPLIALVPLLAATGPEVAQGETFNSVLKVVGSIAIVVIGGRYLLRPVFRTVARSGLPEVSTATALLVVIGTAWLMELAGVSMALGAFLAGLLLADSEYRHELESQIEPFKGLLLGLFFISVGMGANLALLAEIPVVIVGFTLLLILVKLPLLMAVGRLAGGLNRTSALRLGVVLAAGGEFAFVVFKLGKDQGLFDARTYDILLLTITLSMAVTPLLMLACAKWSKKLTQPVREVPEQYKRIEGDGPRVVIAGMGRMGQIVARILRAQNVPFIALDTSVDTIELIRTFEKVPVFYGDPMRAEVLHAAKVGEAEYFVIATDDPDISTKTAELVKRLYPHLKVIARARNRQHVHRLVEAGAEPIRETFYSSLEMTRRTLVGLGLSNAQAEQRIQLFTEHDEQVLEAQRMVLGDRDKVMQTTQEARFELARLFESDGETGST</sequence>
<feature type="transmembrane region" description="Helical" evidence="11">
    <location>
        <begin position="88"/>
        <end position="111"/>
    </location>
</feature>
<name>A0ABT5NST4_9PSED</name>
<keyword evidence="10 11" id="KW-0472">Membrane</keyword>
<evidence type="ECO:0000256" key="5">
    <source>
        <dbReference type="ARBA" id="ARBA00022538"/>
    </source>
</evidence>
<evidence type="ECO:0000259" key="12">
    <source>
        <dbReference type="PROSITE" id="PS51201"/>
    </source>
</evidence>
<feature type="transmembrane region" description="Helical" evidence="11">
    <location>
        <begin position="57"/>
        <end position="76"/>
    </location>
</feature>
<feature type="transmembrane region" description="Helical" evidence="11">
    <location>
        <begin position="272"/>
        <end position="291"/>
    </location>
</feature>
<evidence type="ECO:0000256" key="7">
    <source>
        <dbReference type="ARBA" id="ARBA00022958"/>
    </source>
</evidence>
<feature type="domain" description="RCK N-terminal" evidence="12">
    <location>
        <begin position="407"/>
        <end position="524"/>
    </location>
</feature>
<keyword evidence="4" id="KW-0050">Antiport</keyword>
<dbReference type="Pfam" id="PF02254">
    <property type="entry name" value="TrkA_N"/>
    <property type="match status" value="1"/>
</dbReference>
<evidence type="ECO:0000256" key="3">
    <source>
        <dbReference type="ARBA" id="ARBA00022448"/>
    </source>
</evidence>
<feature type="transmembrane region" description="Helical" evidence="11">
    <location>
        <begin position="242"/>
        <end position="260"/>
    </location>
</feature>
<dbReference type="PANTHER" id="PTHR46157:SF4">
    <property type="entry name" value="K(+) EFFLUX ANTIPORTER 3, CHLOROPLASTIC"/>
    <property type="match status" value="1"/>
</dbReference>
<gene>
    <name evidence="13" type="ORF">M5G11_11830</name>
</gene>
<dbReference type="PROSITE" id="PS51201">
    <property type="entry name" value="RCK_N"/>
    <property type="match status" value="1"/>
</dbReference>
<dbReference type="InterPro" id="IPR004771">
    <property type="entry name" value="K/H_exchanger"/>
</dbReference>
<proteinExistence type="inferred from homology"/>
<keyword evidence="5" id="KW-0633">Potassium transport</keyword>
<dbReference type="Gene3D" id="3.40.50.720">
    <property type="entry name" value="NAD(P)-binding Rossmann-like Domain"/>
    <property type="match status" value="1"/>
</dbReference>
<organism evidence="13 14">
    <name type="scientific">Pseudomonas fontis</name>
    <dbReference type="NCBI Taxonomy" id="2942633"/>
    <lineage>
        <taxon>Bacteria</taxon>
        <taxon>Pseudomonadati</taxon>
        <taxon>Pseudomonadota</taxon>
        <taxon>Gammaproteobacteria</taxon>
        <taxon>Pseudomonadales</taxon>
        <taxon>Pseudomonadaceae</taxon>
        <taxon>Pseudomonas</taxon>
    </lineage>
</organism>
<dbReference type="InterPro" id="IPR006153">
    <property type="entry name" value="Cation/H_exchanger_TM"/>
</dbReference>
<keyword evidence="8 11" id="KW-1133">Transmembrane helix</keyword>
<comment type="similarity">
    <text evidence="2">Belongs to the monovalent cation:proton antiporter 2 (CPA2) transporter (TC 2.A.37) family.</text>
</comment>
<dbReference type="InterPro" id="IPR003148">
    <property type="entry name" value="RCK_N"/>
</dbReference>
<evidence type="ECO:0000256" key="2">
    <source>
        <dbReference type="ARBA" id="ARBA00005551"/>
    </source>
</evidence>
<feature type="transmembrane region" description="Helical" evidence="11">
    <location>
        <begin position="6"/>
        <end position="25"/>
    </location>
</feature>
<evidence type="ECO:0000256" key="1">
    <source>
        <dbReference type="ARBA" id="ARBA00004141"/>
    </source>
</evidence>
<feature type="transmembrane region" description="Helical" evidence="11">
    <location>
        <begin position="32"/>
        <end position="51"/>
    </location>
</feature>
<evidence type="ECO:0000256" key="6">
    <source>
        <dbReference type="ARBA" id="ARBA00022692"/>
    </source>
</evidence>
<evidence type="ECO:0000256" key="11">
    <source>
        <dbReference type="SAM" id="Phobius"/>
    </source>
</evidence>
<dbReference type="Pfam" id="PF00999">
    <property type="entry name" value="Na_H_Exchanger"/>
    <property type="match status" value="1"/>
</dbReference>
<dbReference type="RefSeq" id="WP_273911688.1">
    <property type="nucleotide sequence ID" value="NZ_JAMDGX010000043.1"/>
</dbReference>
<feature type="transmembrane region" description="Helical" evidence="11">
    <location>
        <begin position="150"/>
        <end position="173"/>
    </location>
</feature>
<dbReference type="InterPro" id="IPR036291">
    <property type="entry name" value="NAD(P)-bd_dom_sf"/>
</dbReference>
<accession>A0ABT5NST4</accession>
<evidence type="ECO:0000256" key="4">
    <source>
        <dbReference type="ARBA" id="ARBA00022449"/>
    </source>
</evidence>
<feature type="transmembrane region" description="Helical" evidence="11">
    <location>
        <begin position="361"/>
        <end position="382"/>
    </location>
</feature>
<feature type="transmembrane region" description="Helical" evidence="11">
    <location>
        <begin position="297"/>
        <end position="317"/>
    </location>
</feature>
<dbReference type="SUPFAM" id="SSF51735">
    <property type="entry name" value="NAD(P)-binding Rossmann-fold domains"/>
    <property type="match status" value="1"/>
</dbReference>
<comment type="caution">
    <text evidence="13">The sequence shown here is derived from an EMBL/GenBank/DDBJ whole genome shotgun (WGS) entry which is preliminary data.</text>
</comment>
<dbReference type="EMBL" id="JAMDGY010000027">
    <property type="protein sequence ID" value="MDD0991226.1"/>
    <property type="molecule type" value="Genomic_DNA"/>
</dbReference>